<dbReference type="EMBL" id="VFOF01000001">
    <property type="protein sequence ID" value="TQL16752.1"/>
    <property type="molecule type" value="Genomic_DNA"/>
</dbReference>
<comment type="caution">
    <text evidence="4">The sequence shown here is derived from an EMBL/GenBank/DDBJ whole genome shotgun (WGS) entry which is preliminary data.</text>
</comment>
<feature type="domain" description="M23ase beta-sheet core" evidence="3">
    <location>
        <begin position="394"/>
        <end position="489"/>
    </location>
</feature>
<keyword evidence="4" id="KW-0378">Hydrolase</keyword>
<dbReference type="PANTHER" id="PTHR21666">
    <property type="entry name" value="PEPTIDASE-RELATED"/>
    <property type="match status" value="1"/>
</dbReference>
<sequence length="511" mass="56306">MAEGAAKPHLSQGHHDNSGSQNLALRMMVDRLRAFTTAPAMPTSSGAEWLQLRTWMLRDDWVINLAESIGSARWWRGAFSLTSLITAALLTHPSTHKNFLPPESEAVAPIIKSNPQKTPLSTTLVGMDHFFPAPPKAGVIASQSEVAASPASTVRFLKKENGIPLTRLFEKAGLSTQEAQEIEKLITTSVPKNSISNDTAFHIITLPPSSSLQARRMSHLNFRASFDSMVNIDRGTDGLKLTQYTIPFVTRPIKFSFSIDKNIKEDSQTAGIPASLADKIEQLLKRQLPNPRLFLRHKTRLNIVLNQRENSLGEKAIGDPLYIALAQTDSQNTTRKSDPVQVQLFKWEKNGQIYWLDNKGQAPLVSPNNFILPVAGRISSPFGYRFHPILGFTRFHKGIDISSPYGTAVKSASAGRVTFAGRKSGYGNFATVNHGQGIETAYAHMSCLHVHQGQIVQQGQTIGQIGTSGLSTGPHLHYEVHYNNAPVNPDHFIQSAHYQLTGPDLVEFKQK</sequence>
<dbReference type="GO" id="GO:0004222">
    <property type="term" value="F:metalloendopeptidase activity"/>
    <property type="evidence" value="ECO:0007669"/>
    <property type="project" value="TreeGrafter"/>
</dbReference>
<dbReference type="Pfam" id="PF01551">
    <property type="entry name" value="Peptidase_M23"/>
    <property type="match status" value="1"/>
</dbReference>
<dbReference type="InterPro" id="IPR050570">
    <property type="entry name" value="Cell_wall_metabolism_enzyme"/>
</dbReference>
<dbReference type="Proteomes" id="UP000316887">
    <property type="component" value="Unassembled WGS sequence"/>
</dbReference>
<dbReference type="FunFam" id="2.70.70.10:FF:000006">
    <property type="entry name" value="M23 family peptidase"/>
    <property type="match status" value="1"/>
</dbReference>
<proteinExistence type="predicted"/>
<feature type="region of interest" description="Disordered" evidence="2">
    <location>
        <begin position="1"/>
        <end position="20"/>
    </location>
</feature>
<dbReference type="PANTHER" id="PTHR21666:SF289">
    <property type="entry name" value="L-ALA--D-GLU ENDOPEPTIDASE"/>
    <property type="match status" value="1"/>
</dbReference>
<dbReference type="SUPFAM" id="SSF51261">
    <property type="entry name" value="Duplicated hybrid motif"/>
    <property type="match status" value="1"/>
</dbReference>
<protein>
    <submittedName>
        <fullName evidence="4">Murein DD-endopeptidase MepM/ murein hydrolase activator NlpD</fullName>
    </submittedName>
</protein>
<keyword evidence="1" id="KW-0732">Signal</keyword>
<evidence type="ECO:0000259" key="3">
    <source>
        <dbReference type="Pfam" id="PF01551"/>
    </source>
</evidence>
<organism evidence="4 5">
    <name type="scientific">Zymomonas mobilis</name>
    <dbReference type="NCBI Taxonomy" id="542"/>
    <lineage>
        <taxon>Bacteria</taxon>
        <taxon>Pseudomonadati</taxon>
        <taxon>Pseudomonadota</taxon>
        <taxon>Alphaproteobacteria</taxon>
        <taxon>Sphingomonadales</taxon>
        <taxon>Zymomonadaceae</taxon>
        <taxon>Zymomonas</taxon>
    </lineage>
</organism>
<evidence type="ECO:0000256" key="2">
    <source>
        <dbReference type="SAM" id="MobiDB-lite"/>
    </source>
</evidence>
<dbReference type="InterPro" id="IPR016047">
    <property type="entry name" value="M23ase_b-sheet_dom"/>
</dbReference>
<accession>A0A542VZJ6</accession>
<reference evidence="4 5" key="1">
    <citation type="submission" date="2019-06" db="EMBL/GenBank/DDBJ databases">
        <title>Genome sequencing of Zymomonas mobilis strains for genetic engineering and biofuel applications.</title>
        <authorList>
            <person name="Teravest M."/>
        </authorList>
    </citation>
    <scope>NUCLEOTIDE SEQUENCE [LARGE SCALE GENOMIC DNA]</scope>
    <source>
        <strain evidence="4 5">AN0101</strain>
    </source>
</reference>
<dbReference type="CDD" id="cd12797">
    <property type="entry name" value="M23_peptidase"/>
    <property type="match status" value="1"/>
</dbReference>
<dbReference type="Gene3D" id="3.10.450.350">
    <property type="match status" value="1"/>
</dbReference>
<dbReference type="AlphaFoldDB" id="A0A542VZJ6"/>
<dbReference type="RefSeq" id="WP_260432011.1">
    <property type="nucleotide sequence ID" value="NZ_VFOF01000001.1"/>
</dbReference>
<evidence type="ECO:0000313" key="5">
    <source>
        <dbReference type="Proteomes" id="UP000316887"/>
    </source>
</evidence>
<dbReference type="Gene3D" id="2.70.70.10">
    <property type="entry name" value="Glucose Permease (Domain IIA)"/>
    <property type="match status" value="1"/>
</dbReference>
<dbReference type="InterPro" id="IPR011055">
    <property type="entry name" value="Dup_hybrid_motif"/>
</dbReference>
<name>A0A542VZJ6_ZYMMB</name>
<evidence type="ECO:0000256" key="1">
    <source>
        <dbReference type="ARBA" id="ARBA00022729"/>
    </source>
</evidence>
<evidence type="ECO:0000313" key="4">
    <source>
        <dbReference type="EMBL" id="TQL16752.1"/>
    </source>
</evidence>
<gene>
    <name evidence="4" type="ORF">FBY58_0296</name>
</gene>